<gene>
    <name evidence="2" type="ORF">G7026_03310</name>
</gene>
<keyword evidence="3" id="KW-1185">Reference proteome</keyword>
<dbReference type="InterPro" id="IPR007899">
    <property type="entry name" value="CHAD_dom"/>
</dbReference>
<organism evidence="2 3">
    <name type="scientific">Stutzerimonas azotifigens</name>
    <dbReference type="NCBI Taxonomy" id="291995"/>
    <lineage>
        <taxon>Bacteria</taxon>
        <taxon>Pseudomonadati</taxon>
        <taxon>Pseudomonadota</taxon>
        <taxon>Gammaproteobacteria</taxon>
        <taxon>Pseudomonadales</taxon>
        <taxon>Pseudomonadaceae</taxon>
        <taxon>Stutzerimonas</taxon>
    </lineage>
</organism>
<dbReference type="Proteomes" id="UP000786387">
    <property type="component" value="Unassembled WGS sequence"/>
</dbReference>
<protein>
    <submittedName>
        <fullName evidence="2">CHAD domain-containing protein</fullName>
    </submittedName>
</protein>
<accession>A0ABR5YWT5</accession>
<feature type="domain" description="CHAD" evidence="1">
    <location>
        <begin position="8"/>
        <end position="285"/>
    </location>
</feature>
<dbReference type="PANTHER" id="PTHR39339:SF1">
    <property type="entry name" value="CHAD DOMAIN-CONTAINING PROTEIN"/>
    <property type="match status" value="1"/>
</dbReference>
<dbReference type="PROSITE" id="PS51708">
    <property type="entry name" value="CHAD"/>
    <property type="match status" value="1"/>
</dbReference>
<evidence type="ECO:0000313" key="2">
    <source>
        <dbReference type="EMBL" id="MBA1272380.1"/>
    </source>
</evidence>
<sequence>MSYRIRARHRADEEVRKVALGRLVKAVQALSVPPEQQAEGVHQARKRFKELRALLRLVRTPLGKRFAQENCRIRDAGRGLAELRDATALLESWDALAGHYAQAFSAGPMQQVRQRLQARADNTIASEAGDTAAQIPKVIGELERTIGEVEDWPLSGKGFGLFAEGLAKTYGDGRAELARVRRDPSDEQLHEWRKRVKDLWYQTRLLMDAWPAVLRTQCKLLKRLADALGDDHDLAMMQQLMTQEPELFGSEETSRQVARYLAMRRATLQGDALELGRRLYAESPKALVKRWQRYWKIARSVEAEQP</sequence>
<dbReference type="PANTHER" id="PTHR39339">
    <property type="entry name" value="SLR1444 PROTEIN"/>
    <property type="match status" value="1"/>
</dbReference>
<dbReference type="Pfam" id="PF05235">
    <property type="entry name" value="CHAD"/>
    <property type="match status" value="1"/>
</dbReference>
<evidence type="ECO:0000313" key="3">
    <source>
        <dbReference type="Proteomes" id="UP000786387"/>
    </source>
</evidence>
<dbReference type="InterPro" id="IPR038186">
    <property type="entry name" value="CHAD_dom_sf"/>
</dbReference>
<name>A0ABR5YWT5_9GAMM</name>
<evidence type="ECO:0000259" key="1">
    <source>
        <dbReference type="PROSITE" id="PS51708"/>
    </source>
</evidence>
<proteinExistence type="predicted"/>
<dbReference type="EMBL" id="JAAMRF010000002">
    <property type="protein sequence ID" value="MBA1272380.1"/>
    <property type="molecule type" value="Genomic_DNA"/>
</dbReference>
<dbReference type="RefSeq" id="WP_181069348.1">
    <property type="nucleotide sequence ID" value="NZ_JAAMRF010000002.1"/>
</dbReference>
<reference evidence="2 3" key="1">
    <citation type="submission" date="2020-02" db="EMBL/GenBank/DDBJ databases">
        <title>Synteny-based analysis reveals conserved mechanism for high triclosan tolerance in Pseudomonas, as well as instances of horizontal transfer.</title>
        <authorList>
            <person name="Mcfarland A.G."/>
            <person name="Bertucci H.K."/>
            <person name="Litmann E."/>
            <person name="Shen J."/>
            <person name="Huttenhower C."/>
            <person name="Hartmann E.M."/>
        </authorList>
    </citation>
    <scope>NUCLEOTIDE SEQUENCE [LARGE SCALE GENOMIC DNA]</scope>
    <source>
        <strain evidence="2 3">115A1</strain>
    </source>
</reference>
<dbReference type="SMART" id="SM00880">
    <property type="entry name" value="CHAD"/>
    <property type="match status" value="1"/>
</dbReference>
<comment type="caution">
    <text evidence="2">The sequence shown here is derived from an EMBL/GenBank/DDBJ whole genome shotgun (WGS) entry which is preliminary data.</text>
</comment>
<dbReference type="Gene3D" id="1.40.20.10">
    <property type="entry name" value="CHAD domain"/>
    <property type="match status" value="1"/>
</dbReference>